<dbReference type="AlphaFoldDB" id="A0A255GGH0"/>
<gene>
    <name evidence="8" type="ORF">CGZ94_10500</name>
</gene>
<comment type="cofactor">
    <cofactor evidence="1">
        <name>FAD</name>
        <dbReference type="ChEBI" id="CHEBI:57692"/>
    </cofactor>
</comment>
<evidence type="ECO:0000256" key="1">
    <source>
        <dbReference type="ARBA" id="ARBA00001974"/>
    </source>
</evidence>
<dbReference type="Proteomes" id="UP000215896">
    <property type="component" value="Unassembled WGS sequence"/>
</dbReference>
<dbReference type="InterPro" id="IPR036188">
    <property type="entry name" value="FAD/NAD-bd_sf"/>
</dbReference>
<dbReference type="InterPro" id="IPR020946">
    <property type="entry name" value="Flavin_mOase-like"/>
</dbReference>
<evidence type="ECO:0000256" key="3">
    <source>
        <dbReference type="ARBA" id="ARBA00022630"/>
    </source>
</evidence>
<comment type="similarity">
    <text evidence="2">Belongs to the FAD-binding monooxygenase family.</text>
</comment>
<dbReference type="PANTHER" id="PTHR43872">
    <property type="entry name" value="MONOOXYGENASE, PUTATIVE (AFU_ORTHOLOGUE AFUA_8G02570)-RELATED"/>
    <property type="match status" value="1"/>
</dbReference>
<reference evidence="8 9" key="1">
    <citation type="submission" date="2017-07" db="EMBL/GenBank/DDBJ databases">
        <title>Draft whole genome sequences of clinical Proprionibacteriaceae strains.</title>
        <authorList>
            <person name="Bernier A.-M."/>
            <person name="Bernard K."/>
            <person name="Domingo M.-C."/>
        </authorList>
    </citation>
    <scope>NUCLEOTIDE SEQUENCE [LARGE SCALE GENOMIC DNA]</scope>
    <source>
        <strain evidence="8 9">NML 030167</strain>
    </source>
</reference>
<dbReference type="FunFam" id="3.50.50.60:FF:000228">
    <property type="entry name" value="FAD-containing monooxygenase EthA"/>
    <property type="match status" value="1"/>
</dbReference>
<dbReference type="GO" id="GO:0004499">
    <property type="term" value="F:N,N-dimethylaniline monooxygenase activity"/>
    <property type="evidence" value="ECO:0007669"/>
    <property type="project" value="InterPro"/>
</dbReference>
<dbReference type="SUPFAM" id="SSF51905">
    <property type="entry name" value="FAD/NAD(P)-binding domain"/>
    <property type="match status" value="1"/>
</dbReference>
<dbReference type="EMBL" id="NMVO01000013">
    <property type="protein sequence ID" value="OYO13403.1"/>
    <property type="molecule type" value="Genomic_DNA"/>
</dbReference>
<dbReference type="Pfam" id="PF00743">
    <property type="entry name" value="FMO-like"/>
    <property type="match status" value="1"/>
</dbReference>
<evidence type="ECO:0000313" key="9">
    <source>
        <dbReference type="Proteomes" id="UP000215896"/>
    </source>
</evidence>
<sequence>MENTGTGRDRVDVLIVGAGLSGIGVAHYLQDRLPHKEYLILEARDTLGGTWDLFRYPGIRSDSDLSTFSYEFRPWQSDQAIAPAGMILDYLRETAAEEGIDTHIRCSRRVTELSWSSAEGCWTARVQHTDTGDWSELTATWVFCAGGYYRYDQAYTPSFEGTERFEGTIVHPQFWPEDLEYAGKQIVVIGSGATAMTLVPALAETAGHVTMVQRTPTYVLPLPSVDRAAVRTRRRFAPDRAHAINRARNIRRQRLIWSLSRRFPGLVRRFIRRVNRHLLPEGYPVEVDFNPPYDPWDQRLCIVPDGDLFRAIRAGSASIVTDRVRTFTERGVQLESGRELPADLIITATGLNLQLFGGIRVRVDGNPVDFSEHVAYRGLMLNDIPNFAYAVGYTNASWTLKIGLLGEYFARLLAHMDAEGWAVCRAELPADGLDTLPLLDFGAGYVQRSLASLPRQGDRGPWRTSTDYRDDVKLLRHAPVQDGSLRFEPARAAHLDTAAIAPLRCTWRPTR</sequence>
<accession>A0A255GGH0</accession>
<keyword evidence="9" id="KW-1185">Reference proteome</keyword>
<evidence type="ECO:0000256" key="7">
    <source>
        <dbReference type="ARBA" id="ARBA00023033"/>
    </source>
</evidence>
<keyword evidence="4" id="KW-0274">FAD</keyword>
<dbReference type="InterPro" id="IPR051820">
    <property type="entry name" value="FAD-binding_MO"/>
</dbReference>
<evidence type="ECO:0000256" key="4">
    <source>
        <dbReference type="ARBA" id="ARBA00022827"/>
    </source>
</evidence>
<dbReference type="GO" id="GO:0050660">
    <property type="term" value="F:flavin adenine dinucleotide binding"/>
    <property type="evidence" value="ECO:0007669"/>
    <property type="project" value="InterPro"/>
</dbReference>
<dbReference type="RefSeq" id="WP_094405590.1">
    <property type="nucleotide sequence ID" value="NZ_NMVO01000013.1"/>
</dbReference>
<name>A0A255GGH0_9ACTN</name>
<keyword evidence="6" id="KW-0560">Oxidoreductase</keyword>
<dbReference type="OrthoDB" id="3731381at2"/>
<keyword evidence="7 8" id="KW-0503">Monooxygenase</keyword>
<comment type="caution">
    <text evidence="8">The sequence shown here is derived from an EMBL/GenBank/DDBJ whole genome shotgun (WGS) entry which is preliminary data.</text>
</comment>
<dbReference type="GO" id="GO:0050661">
    <property type="term" value="F:NADP binding"/>
    <property type="evidence" value="ECO:0007669"/>
    <property type="project" value="InterPro"/>
</dbReference>
<proteinExistence type="inferred from homology"/>
<dbReference type="Gene3D" id="3.50.50.60">
    <property type="entry name" value="FAD/NAD(P)-binding domain"/>
    <property type="match status" value="2"/>
</dbReference>
<evidence type="ECO:0000256" key="5">
    <source>
        <dbReference type="ARBA" id="ARBA00022857"/>
    </source>
</evidence>
<protein>
    <submittedName>
        <fullName evidence="8">FAD-containing monooxygenase EthA</fullName>
    </submittedName>
</protein>
<organism evidence="8 9">
    <name type="scientific">Enemella evansiae</name>
    <dbReference type="NCBI Taxonomy" id="2016499"/>
    <lineage>
        <taxon>Bacteria</taxon>
        <taxon>Bacillati</taxon>
        <taxon>Actinomycetota</taxon>
        <taxon>Actinomycetes</taxon>
        <taxon>Propionibacteriales</taxon>
        <taxon>Propionibacteriaceae</taxon>
        <taxon>Enemella</taxon>
    </lineage>
</organism>
<dbReference type="PANTHER" id="PTHR43872:SF1">
    <property type="entry name" value="MONOOXYGENASE, PUTATIVE (AFU_ORTHOLOGUE AFUA_8G02570)-RELATED"/>
    <property type="match status" value="1"/>
</dbReference>
<evidence type="ECO:0000313" key="8">
    <source>
        <dbReference type="EMBL" id="OYO13403.1"/>
    </source>
</evidence>
<evidence type="ECO:0000256" key="2">
    <source>
        <dbReference type="ARBA" id="ARBA00010139"/>
    </source>
</evidence>
<evidence type="ECO:0000256" key="6">
    <source>
        <dbReference type="ARBA" id="ARBA00023002"/>
    </source>
</evidence>
<keyword evidence="5" id="KW-0521">NADP</keyword>
<keyword evidence="3" id="KW-0285">Flavoprotein</keyword>
<dbReference type="Pfam" id="PF13450">
    <property type="entry name" value="NAD_binding_8"/>
    <property type="match status" value="1"/>
</dbReference>